<dbReference type="EMBL" id="AAZO01001810">
    <property type="status" value="NOT_ANNOTATED_CDS"/>
    <property type="molecule type" value="Genomic_DNA"/>
</dbReference>
<dbReference type="Proteomes" id="UP000009046">
    <property type="component" value="Unassembled WGS sequence"/>
</dbReference>
<dbReference type="AlphaFoldDB" id="E0VFD4"/>
<reference evidence="3" key="3">
    <citation type="submission" date="2021-02" db="UniProtKB">
        <authorList>
            <consortium name="EnsemblMetazoa"/>
        </authorList>
    </citation>
    <scope>IDENTIFICATION</scope>
    <source>
        <strain evidence="3">USDA</strain>
    </source>
</reference>
<keyword evidence="1" id="KW-0812">Transmembrane</keyword>
<evidence type="ECO:0000256" key="1">
    <source>
        <dbReference type="SAM" id="Phobius"/>
    </source>
</evidence>
<accession>E0VFD4</accession>
<name>E0VFD4_PEDHC</name>
<dbReference type="HOGENOM" id="CLU_1857665_0_0_1"/>
<feature type="transmembrane region" description="Helical" evidence="1">
    <location>
        <begin position="73"/>
        <end position="95"/>
    </location>
</feature>
<dbReference type="VEuPathDB" id="VectorBase:PHUM155190"/>
<keyword evidence="4" id="KW-1185">Reference proteome</keyword>
<dbReference type="RefSeq" id="XP_002424828.1">
    <property type="nucleotide sequence ID" value="XM_002424783.1"/>
</dbReference>
<feature type="transmembrane region" description="Helical" evidence="1">
    <location>
        <begin position="41"/>
        <end position="67"/>
    </location>
</feature>
<dbReference type="CTD" id="8236480"/>
<keyword evidence="1" id="KW-0472">Membrane</keyword>
<reference evidence="2" key="2">
    <citation type="submission" date="2007-04" db="EMBL/GenBank/DDBJ databases">
        <title>The genome of the human body louse.</title>
        <authorList>
            <consortium name="The Human Body Louse Genome Consortium"/>
            <person name="Kirkness E."/>
            <person name="Walenz B."/>
            <person name="Hass B."/>
            <person name="Bruggner R."/>
            <person name="Strausberg R."/>
        </authorList>
    </citation>
    <scope>NUCLEOTIDE SEQUENCE</scope>
    <source>
        <strain evidence="2">USDA</strain>
    </source>
</reference>
<reference evidence="2" key="1">
    <citation type="submission" date="2007-04" db="EMBL/GenBank/DDBJ databases">
        <title>Annotation of Pediculus humanus corporis strain USDA.</title>
        <authorList>
            <person name="Kirkness E."/>
            <person name="Hannick L."/>
            <person name="Hass B."/>
            <person name="Bruggner R."/>
            <person name="Lawson D."/>
            <person name="Bidwell S."/>
            <person name="Joardar V."/>
            <person name="Caler E."/>
            <person name="Walenz B."/>
            <person name="Inman J."/>
            <person name="Schobel S."/>
            <person name="Galinsky K."/>
            <person name="Amedeo P."/>
            <person name="Strausberg R."/>
        </authorList>
    </citation>
    <scope>NUCLEOTIDE SEQUENCE</scope>
    <source>
        <strain evidence="2">USDA</strain>
    </source>
</reference>
<protein>
    <submittedName>
        <fullName evidence="2 3">Uncharacterized protein</fullName>
    </submittedName>
</protein>
<dbReference type="KEGG" id="phu:Phum_PHUM155190"/>
<dbReference type="InParanoid" id="E0VFD4"/>
<feature type="transmembrane region" description="Helical" evidence="1">
    <location>
        <begin position="6"/>
        <end position="29"/>
    </location>
</feature>
<proteinExistence type="predicted"/>
<gene>
    <name evidence="3" type="primary">8236480</name>
    <name evidence="2" type="ORF">Phum_PHUM155190</name>
</gene>
<feature type="transmembrane region" description="Helical" evidence="1">
    <location>
        <begin position="116"/>
        <end position="132"/>
    </location>
</feature>
<organism>
    <name type="scientific">Pediculus humanus subsp. corporis</name>
    <name type="common">Body louse</name>
    <dbReference type="NCBI Taxonomy" id="121224"/>
    <lineage>
        <taxon>Eukaryota</taxon>
        <taxon>Metazoa</taxon>
        <taxon>Ecdysozoa</taxon>
        <taxon>Arthropoda</taxon>
        <taxon>Hexapoda</taxon>
        <taxon>Insecta</taxon>
        <taxon>Pterygota</taxon>
        <taxon>Neoptera</taxon>
        <taxon>Paraneoptera</taxon>
        <taxon>Psocodea</taxon>
        <taxon>Troctomorpha</taxon>
        <taxon>Phthiraptera</taxon>
        <taxon>Anoplura</taxon>
        <taxon>Pediculidae</taxon>
        <taxon>Pediculus</taxon>
    </lineage>
</organism>
<sequence>MGAFCRNYIFLIRLMLLICLITLVGSMSLTQNWPKFCLKTLWPYFNNIGVFMSLITFEFSTLITWIIFENANWVFYTLTYFIHGFLLLTSGIIYFTQFQSECRMFSSSKRFSTTEIVYEITILCVGLFYVILESSMGM</sequence>
<dbReference type="GeneID" id="8236480"/>
<dbReference type="EMBL" id="DS235111">
    <property type="protein sequence ID" value="EEB12090.1"/>
    <property type="molecule type" value="Genomic_DNA"/>
</dbReference>
<evidence type="ECO:0000313" key="2">
    <source>
        <dbReference type="EMBL" id="EEB12090.1"/>
    </source>
</evidence>
<dbReference type="EnsemblMetazoa" id="PHUM155190-RA">
    <property type="protein sequence ID" value="PHUM155190-PA"/>
    <property type="gene ID" value="PHUM155190"/>
</dbReference>
<evidence type="ECO:0000313" key="3">
    <source>
        <dbReference type="EnsemblMetazoa" id="PHUM155190-PA"/>
    </source>
</evidence>
<keyword evidence="1" id="KW-1133">Transmembrane helix</keyword>
<evidence type="ECO:0000313" key="4">
    <source>
        <dbReference type="Proteomes" id="UP000009046"/>
    </source>
</evidence>